<dbReference type="Pfam" id="PF21365">
    <property type="entry name" value="Glyco_hydro_31_3rd"/>
    <property type="match status" value="1"/>
</dbReference>
<dbReference type="Gene3D" id="2.60.40.1180">
    <property type="entry name" value="Golgi alpha-mannosidase II"/>
    <property type="match status" value="1"/>
</dbReference>
<dbReference type="PANTHER" id="PTHR22762">
    <property type="entry name" value="ALPHA-GLUCOSIDASE"/>
    <property type="match status" value="1"/>
</dbReference>
<dbReference type="InterPro" id="IPR000322">
    <property type="entry name" value="Glyco_hydro_31_TIM"/>
</dbReference>
<evidence type="ECO:0000256" key="3">
    <source>
        <dbReference type="ARBA" id="ARBA00012741"/>
    </source>
</evidence>
<evidence type="ECO:0000256" key="1">
    <source>
        <dbReference type="ARBA" id="ARBA00001657"/>
    </source>
</evidence>
<name>A0A6A6U831_9PEZI</name>
<dbReference type="InterPro" id="IPR048395">
    <property type="entry name" value="Glyco_hydro_31_C"/>
</dbReference>
<dbReference type="Proteomes" id="UP000799302">
    <property type="component" value="Unassembled WGS sequence"/>
</dbReference>
<feature type="domain" description="Glycosyl hydrolase family 31 C-terminal" evidence="6">
    <location>
        <begin position="508"/>
        <end position="598"/>
    </location>
</feature>
<dbReference type="EMBL" id="MU004236">
    <property type="protein sequence ID" value="KAF2668425.1"/>
    <property type="molecule type" value="Genomic_DNA"/>
</dbReference>
<keyword evidence="4" id="KW-0378">Hydrolase</keyword>
<dbReference type="PANTHER" id="PTHR22762:SF89">
    <property type="entry name" value="ALPHA-XYLOSIDASE"/>
    <property type="match status" value="1"/>
</dbReference>
<reference evidence="7" key="1">
    <citation type="journal article" date="2020" name="Stud. Mycol.">
        <title>101 Dothideomycetes genomes: a test case for predicting lifestyles and emergence of pathogens.</title>
        <authorList>
            <person name="Haridas S."/>
            <person name="Albert R."/>
            <person name="Binder M."/>
            <person name="Bloem J."/>
            <person name="Labutti K."/>
            <person name="Salamov A."/>
            <person name="Andreopoulos B."/>
            <person name="Baker S."/>
            <person name="Barry K."/>
            <person name="Bills G."/>
            <person name="Bluhm B."/>
            <person name="Cannon C."/>
            <person name="Castanera R."/>
            <person name="Culley D."/>
            <person name="Daum C."/>
            <person name="Ezra D."/>
            <person name="Gonzalez J."/>
            <person name="Henrissat B."/>
            <person name="Kuo A."/>
            <person name="Liang C."/>
            <person name="Lipzen A."/>
            <person name="Lutzoni F."/>
            <person name="Magnuson J."/>
            <person name="Mondo S."/>
            <person name="Nolan M."/>
            <person name="Ohm R."/>
            <person name="Pangilinan J."/>
            <person name="Park H.-J."/>
            <person name="Ramirez L."/>
            <person name="Alfaro M."/>
            <person name="Sun H."/>
            <person name="Tritt A."/>
            <person name="Yoshinaga Y."/>
            <person name="Zwiers L.-H."/>
            <person name="Turgeon B."/>
            <person name="Goodwin S."/>
            <person name="Spatafora J."/>
            <person name="Crous P."/>
            <person name="Grigoriev I."/>
        </authorList>
    </citation>
    <scope>NUCLEOTIDE SEQUENCE</scope>
    <source>
        <strain evidence="7">CBS 115976</strain>
    </source>
</reference>
<evidence type="ECO:0000256" key="2">
    <source>
        <dbReference type="ARBA" id="ARBA00007806"/>
    </source>
</evidence>
<dbReference type="SUPFAM" id="SSF51011">
    <property type="entry name" value="Glycosyl hydrolase domain"/>
    <property type="match status" value="1"/>
</dbReference>
<dbReference type="GO" id="GO:0005975">
    <property type="term" value="P:carbohydrate metabolic process"/>
    <property type="evidence" value="ECO:0007669"/>
    <property type="project" value="InterPro"/>
</dbReference>
<dbReference type="Pfam" id="PF01055">
    <property type="entry name" value="Glyco_hydro_31_2nd"/>
    <property type="match status" value="1"/>
</dbReference>
<sequence>MDEYKFPSEPVANDESTIVGPEYRFTIIDDKVLRYEWAADGVFEDRASTFAINRKFAKPEFRVEEKKNQLDIITPAFHLTYDKQRFSPNGLAVAFSSKQTERGVEWRYGNVAEDNLGGTARTVDDIDGRCDLGTGIISKAGYSVLDDSSSMLFDGNGFVTTRRPGDRIDGYLFCYGHDFKGAMKSFYAISGSQPSVPRWCLGNWWSRYHAYTQEEYLTLVDKFKANNIPLSVAVIDMDWHFVTGENVPHVGWTGYTWNKELFPDPEKFTAALHDKGLKVTLNDHPHAGVHNHEDSYEEMAKALGHDISKRTPILFDPTSQGFMHAFFHILHRNLEKQGCDFWWIDWQQGSFSRIPGFDPLWLLNHFHYLDIERTKGKSEALIFSRYAGPGSHRYPVGFSGDAVATWDSLKFQPEFTATASNIGYGWWSHDIGGHIGGSRDDECTVRWVQYAVFSPILRLHSSNSKWMSKEPWLYRSESEAAMRNAMQLRHRLVPYIYSASVAEPSLNLPLVQPLYWNFPAHKSAYNFPTEYYFGDALVVAPILSPRDRRTNLAKTRVWVPPGRHVDIFSGTVYDGDQEIDMYRPLEQIPVLAAEGSIIPLDREAVPANGCANPGAFEVLVVVGKDGQTNIYENTGDDAESIDTSESRRSIPICYEQTSGRLTFLGADREWTFRFISTKLDISAMEVSVDGKALENVQIDLEYNKYVPEIVIRIPVSSNMGEFAIELGSEPQLSTLRHTQAIEDLLLDFQISPLLKDSIWEIIERDSPTSGKMARLLGLDLESSVIGPITELLLADSR</sequence>
<organism evidence="7 8">
    <name type="scientific">Microthyrium microscopicum</name>
    <dbReference type="NCBI Taxonomy" id="703497"/>
    <lineage>
        <taxon>Eukaryota</taxon>
        <taxon>Fungi</taxon>
        <taxon>Dikarya</taxon>
        <taxon>Ascomycota</taxon>
        <taxon>Pezizomycotina</taxon>
        <taxon>Dothideomycetes</taxon>
        <taxon>Dothideomycetes incertae sedis</taxon>
        <taxon>Microthyriales</taxon>
        <taxon>Microthyriaceae</taxon>
        <taxon>Microthyrium</taxon>
    </lineage>
</organism>
<keyword evidence="8" id="KW-1185">Reference proteome</keyword>
<dbReference type="CDD" id="cd06595">
    <property type="entry name" value="GH31_u1"/>
    <property type="match status" value="1"/>
</dbReference>
<dbReference type="InterPro" id="IPR013780">
    <property type="entry name" value="Glyco_hydro_b"/>
</dbReference>
<evidence type="ECO:0000313" key="8">
    <source>
        <dbReference type="Proteomes" id="UP000799302"/>
    </source>
</evidence>
<feature type="domain" description="Glycoside hydrolase family 31 TIM barrel" evidence="5">
    <location>
        <begin position="194"/>
        <end position="499"/>
    </location>
</feature>
<keyword evidence="4" id="KW-0326">Glycosidase</keyword>
<evidence type="ECO:0000256" key="4">
    <source>
        <dbReference type="RuleBase" id="RU361185"/>
    </source>
</evidence>
<evidence type="ECO:0000313" key="7">
    <source>
        <dbReference type="EMBL" id="KAF2668425.1"/>
    </source>
</evidence>
<accession>A0A6A6U831</accession>
<proteinExistence type="inferred from homology"/>
<dbReference type="GO" id="GO:0004558">
    <property type="term" value="F:alpha-1,4-glucosidase activity"/>
    <property type="evidence" value="ECO:0007669"/>
    <property type="project" value="UniProtKB-EC"/>
</dbReference>
<dbReference type="GO" id="GO:0006491">
    <property type="term" value="P:N-glycan processing"/>
    <property type="evidence" value="ECO:0007669"/>
    <property type="project" value="TreeGrafter"/>
</dbReference>
<protein>
    <recommendedName>
        <fullName evidence="3">alpha-glucosidase</fullName>
        <ecNumber evidence="3">3.2.1.20</ecNumber>
    </recommendedName>
</protein>
<evidence type="ECO:0000259" key="5">
    <source>
        <dbReference type="Pfam" id="PF01055"/>
    </source>
</evidence>
<gene>
    <name evidence="7" type="ORF">BT63DRAFT_374530</name>
</gene>
<dbReference type="AlphaFoldDB" id="A0A6A6U831"/>
<dbReference type="OrthoDB" id="1334205at2759"/>
<dbReference type="EC" id="3.2.1.20" evidence="3"/>
<comment type="similarity">
    <text evidence="2 4">Belongs to the glycosyl hydrolase 31 family.</text>
</comment>
<dbReference type="InterPro" id="IPR017853">
    <property type="entry name" value="GH"/>
</dbReference>
<comment type="catalytic activity">
    <reaction evidence="1">
        <text>Hydrolysis of terminal, non-reducing (1-&gt;4)-linked alpha-D-glucose residues with release of alpha-D-glucose.</text>
        <dbReference type="EC" id="3.2.1.20"/>
    </reaction>
</comment>
<evidence type="ECO:0000259" key="6">
    <source>
        <dbReference type="Pfam" id="PF21365"/>
    </source>
</evidence>
<dbReference type="SUPFAM" id="SSF51445">
    <property type="entry name" value="(Trans)glycosidases"/>
    <property type="match status" value="1"/>
</dbReference>
<dbReference type="Gene3D" id="3.20.20.80">
    <property type="entry name" value="Glycosidases"/>
    <property type="match status" value="1"/>
</dbReference>